<evidence type="ECO:0000256" key="2">
    <source>
        <dbReference type="ARBA" id="ARBA00023163"/>
    </source>
</evidence>
<evidence type="ECO:0000259" key="3">
    <source>
        <dbReference type="SMART" id="SM00662"/>
    </source>
</evidence>
<dbReference type="InterPro" id="IPR011262">
    <property type="entry name" value="DNA-dir_RNA_pol_insert"/>
</dbReference>
<keyword evidence="2" id="KW-0804">Transcription</keyword>
<dbReference type="VEuPathDB" id="CryptoDB:GNI_066230"/>
<dbReference type="RefSeq" id="XP_011130152.1">
    <property type="nucleotide sequence ID" value="XM_011131850.1"/>
</dbReference>
<dbReference type="PANTHER" id="PTHR11800">
    <property type="entry name" value="DNA-DIRECTED RNA POLYMERASE"/>
    <property type="match status" value="1"/>
</dbReference>
<dbReference type="InterPro" id="IPR011263">
    <property type="entry name" value="DNA-dir_RNA_pol_RpoA/D/Rpb3"/>
</dbReference>
<accession>A0A023B7T7</accession>
<dbReference type="PANTHER" id="PTHR11800:SF2">
    <property type="entry name" value="DNA-DIRECTED RNA POLYMERASE II SUBUNIT RPB3"/>
    <property type="match status" value="1"/>
</dbReference>
<evidence type="ECO:0000313" key="5">
    <source>
        <dbReference type="Proteomes" id="UP000019763"/>
    </source>
</evidence>
<dbReference type="Gene3D" id="3.30.1360.10">
    <property type="entry name" value="RNA polymerase, RBP11-like subunit"/>
    <property type="match status" value="1"/>
</dbReference>
<dbReference type="eggNOG" id="KOG1522">
    <property type="taxonomic scope" value="Eukaryota"/>
</dbReference>
<dbReference type="InterPro" id="IPR036603">
    <property type="entry name" value="RBP11-like"/>
</dbReference>
<dbReference type="SUPFAM" id="SSF55257">
    <property type="entry name" value="RBP11-like subunits of RNA polymerase"/>
    <property type="match status" value="1"/>
</dbReference>
<sequence length="300" mass="32725">IAEVPTMAIDLVSIEENSGVLQDEMLAHRLGLLPIDSTNIRKYVNKSECKCSDACAKCSAKYSLNIQCPQDRNFTVTHFDVLSHNQSPPLVPKPEDGGAGLIIAKLTQNQSIKAELLAFKGIGKIHTKWSPCATATFRYLPHITINQEMQRQVPTSVKKALVENCKKGLFRLVPVARSSADDVKDGDFYVFGNETEAEYNLVVGDPSVFVFNKDHEEVLSAHGYKDFVKIDHILDTFLFDVEGSGAMPALQILKMGLEVLIQKLDDILENYSSLPQVSQAVSGFGRGVGAGASAAALDLS</sequence>
<dbReference type="GO" id="GO:0005665">
    <property type="term" value="C:RNA polymerase II, core complex"/>
    <property type="evidence" value="ECO:0007669"/>
    <property type="project" value="TreeGrafter"/>
</dbReference>
<keyword evidence="1 4" id="KW-0240">DNA-directed RNA polymerase</keyword>
<dbReference type="GO" id="GO:0006366">
    <property type="term" value="P:transcription by RNA polymerase II"/>
    <property type="evidence" value="ECO:0007669"/>
    <property type="project" value="TreeGrafter"/>
</dbReference>
<dbReference type="InterPro" id="IPR050518">
    <property type="entry name" value="Rpo3/RPB3_RNA_Pol_subunit"/>
</dbReference>
<dbReference type="SUPFAM" id="SSF56553">
    <property type="entry name" value="Insert subdomain of RNA polymerase alpha subunit"/>
    <property type="match status" value="1"/>
</dbReference>
<dbReference type="GO" id="GO:0003899">
    <property type="term" value="F:DNA-directed RNA polymerase activity"/>
    <property type="evidence" value="ECO:0007669"/>
    <property type="project" value="InterPro"/>
</dbReference>
<dbReference type="AlphaFoldDB" id="A0A023B7T7"/>
<dbReference type="Pfam" id="PF01193">
    <property type="entry name" value="RNA_pol_L"/>
    <property type="match status" value="1"/>
</dbReference>
<name>A0A023B7T7_GRENI</name>
<keyword evidence="5" id="KW-1185">Reference proteome</keyword>
<evidence type="ECO:0000256" key="1">
    <source>
        <dbReference type="ARBA" id="ARBA00022478"/>
    </source>
</evidence>
<proteinExistence type="predicted"/>
<dbReference type="SMART" id="SM00662">
    <property type="entry name" value="RPOLD"/>
    <property type="match status" value="1"/>
</dbReference>
<dbReference type="GO" id="GO:0046983">
    <property type="term" value="F:protein dimerization activity"/>
    <property type="evidence" value="ECO:0007669"/>
    <property type="project" value="InterPro"/>
</dbReference>
<dbReference type="GeneID" id="22912437"/>
<dbReference type="Gene3D" id="2.170.120.12">
    <property type="entry name" value="DNA-directed RNA polymerase, insert domain"/>
    <property type="match status" value="1"/>
</dbReference>
<dbReference type="EMBL" id="AFNH02000498">
    <property type="protein sequence ID" value="EZG67819.1"/>
    <property type="molecule type" value="Genomic_DNA"/>
</dbReference>
<dbReference type="OrthoDB" id="270173at2759"/>
<gene>
    <name evidence="4" type="ORF">GNI_066230</name>
</gene>
<evidence type="ECO:0000313" key="4">
    <source>
        <dbReference type="EMBL" id="EZG67819.1"/>
    </source>
</evidence>
<dbReference type="InterPro" id="IPR036643">
    <property type="entry name" value="RNApol_insert_sf"/>
</dbReference>
<comment type="caution">
    <text evidence="4">The sequence shown here is derived from an EMBL/GenBank/DDBJ whole genome shotgun (WGS) entry which is preliminary data.</text>
</comment>
<feature type="domain" description="DNA-directed RNA polymerase RpoA/D/Rpb3-type" evidence="3">
    <location>
        <begin position="1"/>
        <end position="270"/>
    </location>
</feature>
<organism evidence="4 5">
    <name type="scientific">Gregarina niphandrodes</name>
    <name type="common">Septate eugregarine</name>
    <dbReference type="NCBI Taxonomy" id="110365"/>
    <lineage>
        <taxon>Eukaryota</taxon>
        <taxon>Sar</taxon>
        <taxon>Alveolata</taxon>
        <taxon>Apicomplexa</taxon>
        <taxon>Conoidasida</taxon>
        <taxon>Gregarinasina</taxon>
        <taxon>Eugregarinorida</taxon>
        <taxon>Gregarinidae</taxon>
        <taxon>Gregarina</taxon>
    </lineage>
</organism>
<dbReference type="Pfam" id="PF01000">
    <property type="entry name" value="RNA_pol_A_bac"/>
    <property type="match status" value="1"/>
</dbReference>
<dbReference type="Proteomes" id="UP000019763">
    <property type="component" value="Unassembled WGS sequence"/>
</dbReference>
<reference evidence="4" key="1">
    <citation type="submission" date="2013-12" db="EMBL/GenBank/DDBJ databases">
        <authorList>
            <person name="Omoto C.K."/>
            <person name="Sibley D."/>
            <person name="Venepally P."/>
            <person name="Hadjithomas M."/>
            <person name="Karamycheva S."/>
            <person name="Brunk B."/>
            <person name="Roos D."/>
            <person name="Caler E."/>
            <person name="Lorenzi H."/>
        </authorList>
    </citation>
    <scope>NUCLEOTIDE SEQUENCE</scope>
</reference>
<dbReference type="OMA" id="DETKFHF"/>
<feature type="non-terminal residue" evidence="4">
    <location>
        <position position="1"/>
    </location>
</feature>
<protein>
    <submittedName>
        <fullName evidence="4">DNA-directed RNA polymerase II</fullName>
    </submittedName>
</protein>